<reference evidence="3" key="2">
    <citation type="submission" date="2025-08" db="UniProtKB">
        <authorList>
            <consortium name="RefSeq"/>
        </authorList>
    </citation>
    <scope>IDENTIFICATION</scope>
    <source>
        <tissue evidence="3">Leaf</tissue>
    </source>
</reference>
<dbReference type="GeneID" id="116193750"/>
<evidence type="ECO:0000256" key="1">
    <source>
        <dbReference type="SAM" id="MobiDB-lite"/>
    </source>
</evidence>
<evidence type="ECO:0000313" key="2">
    <source>
        <dbReference type="Proteomes" id="UP000515151"/>
    </source>
</evidence>
<keyword evidence="2" id="KW-1185">Reference proteome</keyword>
<dbReference type="AlphaFoldDB" id="A0A6P8C9L8"/>
<accession>A0A6P8C9L8</accession>
<feature type="region of interest" description="Disordered" evidence="1">
    <location>
        <begin position="1"/>
        <end position="21"/>
    </location>
</feature>
<dbReference type="RefSeq" id="XP_031378356.1">
    <property type="nucleotide sequence ID" value="XM_031522496.1"/>
</dbReference>
<gene>
    <name evidence="3" type="primary">LOC116193750</name>
</gene>
<organism evidence="2 3">
    <name type="scientific">Punica granatum</name>
    <name type="common">Pomegranate</name>
    <dbReference type="NCBI Taxonomy" id="22663"/>
    <lineage>
        <taxon>Eukaryota</taxon>
        <taxon>Viridiplantae</taxon>
        <taxon>Streptophyta</taxon>
        <taxon>Embryophyta</taxon>
        <taxon>Tracheophyta</taxon>
        <taxon>Spermatophyta</taxon>
        <taxon>Magnoliopsida</taxon>
        <taxon>eudicotyledons</taxon>
        <taxon>Gunneridae</taxon>
        <taxon>Pentapetalae</taxon>
        <taxon>rosids</taxon>
        <taxon>malvids</taxon>
        <taxon>Myrtales</taxon>
        <taxon>Lythraceae</taxon>
        <taxon>Punica</taxon>
    </lineage>
</organism>
<protein>
    <submittedName>
        <fullName evidence="3">Extensin-like</fullName>
    </submittedName>
</protein>
<dbReference type="Proteomes" id="UP000515151">
    <property type="component" value="Chromosome 2"/>
</dbReference>
<evidence type="ECO:0000313" key="3">
    <source>
        <dbReference type="RefSeq" id="XP_031378356.1"/>
    </source>
</evidence>
<reference evidence="2" key="1">
    <citation type="journal article" date="2020" name="Plant Biotechnol. J.">
        <title>The pomegranate (Punica granatum L.) draft genome dissects genetic divergence between soft- and hard-seeded cultivars.</title>
        <authorList>
            <person name="Luo X."/>
            <person name="Li H."/>
            <person name="Wu Z."/>
            <person name="Yao W."/>
            <person name="Zhao P."/>
            <person name="Cao D."/>
            <person name="Yu H."/>
            <person name="Li K."/>
            <person name="Poudel K."/>
            <person name="Zhao D."/>
            <person name="Zhang F."/>
            <person name="Xia X."/>
            <person name="Chen L."/>
            <person name="Wang Q."/>
            <person name="Jing D."/>
            <person name="Cao S."/>
        </authorList>
    </citation>
    <scope>NUCLEOTIDE SEQUENCE [LARGE SCALE GENOMIC DNA]</scope>
    <source>
        <strain evidence="2">cv. Tunisia</strain>
    </source>
</reference>
<sequence>MTHAPPPPTLVGAPPAHPGEVPLLVPSPEAQARSTSTEGAARIVALEGDISTLKGTVNQMAANIAELMALLRAPNRTSSNFTSPPGYGPMVDPNPWVPPTHAPEGIEALAIHAPTDHPANVPPPSVTLSAAIPLPPLDSTTLEPPPMSIPIPAPVYAAPPPMVFPVPNPHAPVYTSEPLTFQAPQPHISFSYPAPPPINIPVSEPNTPTQAAFAAPPTNCLLETEAEQE</sequence>
<name>A0A6P8C9L8_PUNGR</name>
<proteinExistence type="predicted"/>